<dbReference type="PANTHER" id="PTHR34383">
    <property type="entry name" value="POLYPHOSPHATE:AMP PHOSPHOTRANSFERASE-RELATED"/>
    <property type="match status" value="1"/>
</dbReference>
<keyword evidence="6" id="KW-1185">Reference proteome</keyword>
<feature type="domain" description="Polyphosphate kinase-2-related" evidence="4">
    <location>
        <begin position="22"/>
        <end position="239"/>
    </location>
</feature>
<accession>A0A8J7SDV9</accession>
<sequence>MKTGNSTEKKRPLDRLDMSPSLDRETYEKKLARVQKRLQRIQHAYLFSGNSAVVVFEGWDAAGKGGAIRRIAAVLDPRSFKVWPISAPRKYYLQRHFLTRFIERLPPNGAISVFDRSWYGRVLVERVENLTPASRWKAAYREINDFERMLTDDGTRIVKLFFHVTPDEQLRRFERRLVDPMKRWKLTYDDFRNRGRWQDYEAAINDMLERTSTRHAPWTLIAANDKKHARITALTQIASRLGRGVDLSPPTIDPRVIEAARSEFGLSDDMIDALAGRAR</sequence>
<dbReference type="Pfam" id="PF03976">
    <property type="entry name" value="PPK2"/>
    <property type="match status" value="1"/>
</dbReference>
<dbReference type="Proteomes" id="UP000655420">
    <property type="component" value="Unassembled WGS sequence"/>
</dbReference>
<evidence type="ECO:0000256" key="3">
    <source>
        <dbReference type="ARBA" id="ARBA00022777"/>
    </source>
</evidence>
<dbReference type="SUPFAM" id="SSF52540">
    <property type="entry name" value="P-loop containing nucleoside triphosphate hydrolases"/>
    <property type="match status" value="1"/>
</dbReference>
<keyword evidence="3 5" id="KW-0418">Kinase</keyword>
<dbReference type="EMBL" id="JAEHHL010000002">
    <property type="protein sequence ID" value="MBK0398652.1"/>
    <property type="molecule type" value="Genomic_DNA"/>
</dbReference>
<evidence type="ECO:0000313" key="6">
    <source>
        <dbReference type="Proteomes" id="UP000655420"/>
    </source>
</evidence>
<dbReference type="AlphaFoldDB" id="A0A8J7SDV9"/>
<dbReference type="InterPro" id="IPR016898">
    <property type="entry name" value="Polyphosphate_phosphotransfera"/>
</dbReference>
<dbReference type="PANTHER" id="PTHR34383:SF3">
    <property type="entry name" value="POLYPHOSPHATE:AMP PHOSPHOTRANSFERASE"/>
    <property type="match status" value="1"/>
</dbReference>
<evidence type="ECO:0000256" key="2">
    <source>
        <dbReference type="ARBA" id="ARBA00022679"/>
    </source>
</evidence>
<reference evidence="5" key="1">
    <citation type="submission" date="2020-12" db="EMBL/GenBank/DDBJ databases">
        <title>Bacterial taxonomy.</title>
        <authorList>
            <person name="Pan X."/>
        </authorList>
    </citation>
    <scope>NUCLEOTIDE SEQUENCE</scope>
    <source>
        <strain evidence="5">M0105</strain>
    </source>
</reference>
<dbReference type="PIRSF" id="PIRSF028756">
    <property type="entry name" value="PPK2_prd"/>
    <property type="match status" value="1"/>
</dbReference>
<evidence type="ECO:0000313" key="5">
    <source>
        <dbReference type="EMBL" id="MBK0398652.1"/>
    </source>
</evidence>
<comment type="caution">
    <text evidence="5">The sequence shown here is derived from an EMBL/GenBank/DDBJ whole genome shotgun (WGS) entry which is preliminary data.</text>
</comment>
<name>A0A8J7SDV9_9RHOB</name>
<evidence type="ECO:0000256" key="1">
    <source>
        <dbReference type="ARBA" id="ARBA00009924"/>
    </source>
</evidence>
<gene>
    <name evidence="5" type="ORF">H0I76_05595</name>
</gene>
<dbReference type="InterPro" id="IPR022488">
    <property type="entry name" value="PPK2-related"/>
</dbReference>
<proteinExistence type="inferred from homology"/>
<keyword evidence="2" id="KW-0808">Transferase</keyword>
<dbReference type="RefSeq" id="WP_200608118.1">
    <property type="nucleotide sequence ID" value="NZ_JAEHHL010000002.1"/>
</dbReference>
<organism evidence="5 6">
    <name type="scientific">Thermohalobaculum xanthum</name>
    <dbReference type="NCBI Taxonomy" id="2753746"/>
    <lineage>
        <taxon>Bacteria</taxon>
        <taxon>Pseudomonadati</taxon>
        <taxon>Pseudomonadota</taxon>
        <taxon>Alphaproteobacteria</taxon>
        <taxon>Rhodobacterales</taxon>
        <taxon>Paracoccaceae</taxon>
        <taxon>Thermohalobaculum</taxon>
    </lineage>
</organism>
<dbReference type="InterPro" id="IPR027417">
    <property type="entry name" value="P-loop_NTPase"/>
</dbReference>
<dbReference type="GO" id="GO:0008976">
    <property type="term" value="F:polyphosphate kinase activity"/>
    <property type="evidence" value="ECO:0007669"/>
    <property type="project" value="InterPro"/>
</dbReference>
<evidence type="ECO:0000259" key="4">
    <source>
        <dbReference type="Pfam" id="PF03976"/>
    </source>
</evidence>
<dbReference type="Gene3D" id="3.40.50.300">
    <property type="entry name" value="P-loop containing nucleotide triphosphate hydrolases"/>
    <property type="match status" value="1"/>
</dbReference>
<protein>
    <submittedName>
        <fullName evidence="5">Polyphosphate kinase 2</fullName>
    </submittedName>
</protein>
<comment type="similarity">
    <text evidence="1">Belongs to the polyphosphate kinase 2 (PPK2) family. Class I subfamily.</text>
</comment>